<dbReference type="Proteomes" id="UP000027195">
    <property type="component" value="Unassembled WGS sequence"/>
</dbReference>
<dbReference type="HOGENOM" id="CLU_1981292_0_0_1"/>
<feature type="region of interest" description="Disordered" evidence="1">
    <location>
        <begin position="54"/>
        <end position="97"/>
    </location>
</feature>
<protein>
    <submittedName>
        <fullName evidence="2">Uncharacterized protein</fullName>
    </submittedName>
</protein>
<dbReference type="EMBL" id="KL198042">
    <property type="protein sequence ID" value="KDQ13685.1"/>
    <property type="molecule type" value="Genomic_DNA"/>
</dbReference>
<dbReference type="InParanoid" id="A0A067MG40"/>
<reference evidence="3" key="1">
    <citation type="journal article" date="2014" name="Proc. Natl. Acad. Sci. U.S.A.">
        <title>Extensive sampling of basidiomycete genomes demonstrates inadequacy of the white-rot/brown-rot paradigm for wood decay fungi.</title>
        <authorList>
            <person name="Riley R."/>
            <person name="Salamov A.A."/>
            <person name="Brown D.W."/>
            <person name="Nagy L.G."/>
            <person name="Floudas D."/>
            <person name="Held B.W."/>
            <person name="Levasseur A."/>
            <person name="Lombard V."/>
            <person name="Morin E."/>
            <person name="Otillar R."/>
            <person name="Lindquist E.A."/>
            <person name="Sun H."/>
            <person name="LaButti K.M."/>
            <person name="Schmutz J."/>
            <person name="Jabbour D."/>
            <person name="Luo H."/>
            <person name="Baker S.E."/>
            <person name="Pisabarro A.G."/>
            <person name="Walton J.D."/>
            <person name="Blanchette R.A."/>
            <person name="Henrissat B."/>
            <person name="Martin F."/>
            <person name="Cullen D."/>
            <person name="Hibbett D.S."/>
            <person name="Grigoriev I.V."/>
        </authorList>
    </citation>
    <scope>NUCLEOTIDE SEQUENCE [LARGE SCALE GENOMIC DNA]</scope>
    <source>
        <strain evidence="3">FD-172 SS1</strain>
    </source>
</reference>
<evidence type="ECO:0000313" key="3">
    <source>
        <dbReference type="Proteomes" id="UP000027195"/>
    </source>
</evidence>
<feature type="compositionally biased region" description="Gly residues" evidence="1">
    <location>
        <begin position="61"/>
        <end position="74"/>
    </location>
</feature>
<proteinExistence type="predicted"/>
<sequence length="126" mass="13795">MGGGGGGGGDSGLGRIGISGVGWSRMQMAAIAVARRRWCTRWWVRSLGRSKRTRWRRSSGGKVGRGGFGRGWQDGVGRKSARARDQPRPTVPISPFPAQATGYRIKSTFIAFCHPRDGCLFRRWSS</sequence>
<evidence type="ECO:0000313" key="2">
    <source>
        <dbReference type="EMBL" id="KDQ13685.1"/>
    </source>
</evidence>
<keyword evidence="3" id="KW-1185">Reference proteome</keyword>
<evidence type="ECO:0000256" key="1">
    <source>
        <dbReference type="SAM" id="MobiDB-lite"/>
    </source>
</evidence>
<gene>
    <name evidence="2" type="ORF">BOTBODRAFT_365266</name>
</gene>
<name>A0A067MG40_BOTB1</name>
<organism evidence="2 3">
    <name type="scientific">Botryobasidium botryosum (strain FD-172 SS1)</name>
    <dbReference type="NCBI Taxonomy" id="930990"/>
    <lineage>
        <taxon>Eukaryota</taxon>
        <taxon>Fungi</taxon>
        <taxon>Dikarya</taxon>
        <taxon>Basidiomycota</taxon>
        <taxon>Agaricomycotina</taxon>
        <taxon>Agaricomycetes</taxon>
        <taxon>Cantharellales</taxon>
        <taxon>Botryobasidiaceae</taxon>
        <taxon>Botryobasidium</taxon>
    </lineage>
</organism>
<dbReference type="AlphaFoldDB" id="A0A067MG40"/>
<accession>A0A067MG40</accession>